<name>A0A0L0DCF5_THETB</name>
<evidence type="ECO:0000313" key="9">
    <source>
        <dbReference type="EMBL" id="KNC49771.1"/>
    </source>
</evidence>
<keyword evidence="4" id="KW-0809">Transit peptide</keyword>
<gene>
    <name evidence="9" type="ORF">AMSG_06050</name>
</gene>
<organism evidence="9 10">
    <name type="scientific">Thecamonas trahens ATCC 50062</name>
    <dbReference type="NCBI Taxonomy" id="461836"/>
    <lineage>
        <taxon>Eukaryota</taxon>
        <taxon>Apusozoa</taxon>
        <taxon>Apusomonadida</taxon>
        <taxon>Apusomonadidae</taxon>
        <taxon>Thecamonas</taxon>
    </lineage>
</organism>
<dbReference type="OMA" id="NFQMEPF"/>
<dbReference type="Proteomes" id="UP000054408">
    <property type="component" value="Unassembled WGS sequence"/>
</dbReference>
<evidence type="ECO:0000256" key="5">
    <source>
        <dbReference type="ARBA" id="ARBA00023128"/>
    </source>
</evidence>
<proteinExistence type="inferred from homology"/>
<dbReference type="SMART" id="SM00978">
    <property type="entry name" value="Tim44"/>
    <property type="match status" value="1"/>
</dbReference>
<dbReference type="eggNOG" id="KOG2580">
    <property type="taxonomic scope" value="Eukaryota"/>
</dbReference>
<dbReference type="SUPFAM" id="SSF54427">
    <property type="entry name" value="NTF2-like"/>
    <property type="match status" value="1"/>
</dbReference>
<dbReference type="EMBL" id="GL349457">
    <property type="protein sequence ID" value="KNC49771.1"/>
    <property type="molecule type" value="Genomic_DNA"/>
</dbReference>
<evidence type="ECO:0000256" key="3">
    <source>
        <dbReference type="ARBA" id="ARBA00022792"/>
    </source>
</evidence>
<dbReference type="GO" id="GO:0030150">
    <property type="term" value="P:protein import into mitochondrial matrix"/>
    <property type="evidence" value="ECO:0007669"/>
    <property type="project" value="TreeGrafter"/>
</dbReference>
<evidence type="ECO:0000313" key="10">
    <source>
        <dbReference type="Proteomes" id="UP000054408"/>
    </source>
</evidence>
<dbReference type="InterPro" id="IPR039544">
    <property type="entry name" value="Tim44-like"/>
</dbReference>
<keyword evidence="10" id="KW-1185">Reference proteome</keyword>
<dbReference type="GO" id="GO:0005743">
    <property type="term" value="C:mitochondrial inner membrane"/>
    <property type="evidence" value="ECO:0007669"/>
    <property type="project" value="UniProtKB-SubCell"/>
</dbReference>
<evidence type="ECO:0000256" key="7">
    <source>
        <dbReference type="SAM" id="Coils"/>
    </source>
</evidence>
<comment type="subcellular location">
    <subcellularLocation>
        <location evidence="1">Mitochondrion inner membrane</location>
    </subcellularLocation>
</comment>
<dbReference type="Gene3D" id="3.10.450.240">
    <property type="match status" value="1"/>
</dbReference>
<sequence length="475" mass="50997">MMRALHTCRMVMRPQSLRVVAAMAGKQSTARKTSEAGRLVQARATQLAVAGATTPGAARVFSAAAAAEAKGSAGTTGSLWKDFVNKVKSGLAEDKELQKNLEALDAEKKRLAEKKSLKKAAATAEKLKSSSMAKGEVIKDKFSDFTAGSSKSIAAAAAKAKGAVSKASESSVAKSVTSKVTKVSSSVAGSVSSQAKTAASSETASKVAEKTRKMAEKGQAFARDYILDPRYEAELSETHSRADAKPGVKGTAVGLAELGIESPTEALLNRYRDNKIVKSALALTETVRESDNPALVSARGAYYSVADKLSQLSDRLFPETEAAMCYSEIRRLDPGFDEYALQARLEKYTLPEVMEALGRHDLAELKNLVSPKFFTVLEGTLPPASASRRYDTHILHISPLEMIAIKPIEKEPTLFYSFTVQQVQVVRDAAGNVIEGDPDSIQNVQYIWSVQRDASDPSVWQLVGLEALDPEEALF</sequence>
<evidence type="ECO:0000256" key="6">
    <source>
        <dbReference type="ARBA" id="ARBA00023136"/>
    </source>
</evidence>
<feature type="domain" description="Tim44-like" evidence="8">
    <location>
        <begin position="322"/>
        <end position="467"/>
    </location>
</feature>
<keyword evidence="3" id="KW-0999">Mitochondrion inner membrane</keyword>
<dbReference type="OrthoDB" id="10265990at2759"/>
<dbReference type="AlphaFoldDB" id="A0A0L0DCF5"/>
<evidence type="ECO:0000259" key="8">
    <source>
        <dbReference type="SMART" id="SM00978"/>
    </source>
</evidence>
<dbReference type="PANTHER" id="PTHR10721:SF1">
    <property type="entry name" value="MITOCHONDRIAL IMPORT INNER MEMBRANE TRANSLOCASE SUBUNIT TIM44"/>
    <property type="match status" value="1"/>
</dbReference>
<keyword evidence="5" id="KW-0496">Mitochondrion</keyword>
<evidence type="ECO:0000256" key="2">
    <source>
        <dbReference type="ARBA" id="ARBA00009597"/>
    </source>
</evidence>
<feature type="coiled-coil region" evidence="7">
    <location>
        <begin position="94"/>
        <end position="121"/>
    </location>
</feature>
<comment type="similarity">
    <text evidence="2">Belongs to the Tim44 family.</text>
</comment>
<dbReference type="RefSeq" id="XP_013757555.1">
    <property type="nucleotide sequence ID" value="XM_013902101.1"/>
</dbReference>
<protein>
    <submittedName>
        <fullName evidence="9">Inner membrane translocase Tim44</fullName>
    </submittedName>
</protein>
<dbReference type="STRING" id="461836.A0A0L0DCF5"/>
<reference evidence="9 10" key="1">
    <citation type="submission" date="2010-05" db="EMBL/GenBank/DDBJ databases">
        <title>The Genome Sequence of Thecamonas trahens ATCC 50062.</title>
        <authorList>
            <consortium name="The Broad Institute Genome Sequencing Platform"/>
            <person name="Russ C."/>
            <person name="Cuomo C."/>
            <person name="Shea T."/>
            <person name="Young S.K."/>
            <person name="Zeng Q."/>
            <person name="Koehrsen M."/>
            <person name="Haas B."/>
            <person name="Borodovsky M."/>
            <person name="Guigo R."/>
            <person name="Alvarado L."/>
            <person name="Berlin A."/>
            <person name="Bochicchio J."/>
            <person name="Borenstein D."/>
            <person name="Chapman S."/>
            <person name="Chen Z."/>
            <person name="Freedman E."/>
            <person name="Gellesch M."/>
            <person name="Goldberg J."/>
            <person name="Griggs A."/>
            <person name="Gujja S."/>
            <person name="Heilman E."/>
            <person name="Heiman D."/>
            <person name="Hepburn T."/>
            <person name="Howarth C."/>
            <person name="Jen D."/>
            <person name="Larson L."/>
            <person name="Mehta T."/>
            <person name="Park D."/>
            <person name="Pearson M."/>
            <person name="Roberts A."/>
            <person name="Saif S."/>
            <person name="Shenoy N."/>
            <person name="Sisk P."/>
            <person name="Stolte C."/>
            <person name="Sykes S."/>
            <person name="Thomson T."/>
            <person name="Walk T."/>
            <person name="White J."/>
            <person name="Yandava C."/>
            <person name="Burger G."/>
            <person name="Gray M.W."/>
            <person name="Holland P.W.H."/>
            <person name="King N."/>
            <person name="Lang F.B.F."/>
            <person name="Roger A.J."/>
            <person name="Ruiz-Trillo I."/>
            <person name="Lander E."/>
            <person name="Nusbaum C."/>
        </authorList>
    </citation>
    <scope>NUCLEOTIDE SEQUENCE [LARGE SCALE GENOMIC DNA]</scope>
    <source>
        <strain evidence="9 10">ATCC 50062</strain>
    </source>
</reference>
<dbReference type="GO" id="GO:0051087">
    <property type="term" value="F:protein-folding chaperone binding"/>
    <property type="evidence" value="ECO:0007669"/>
    <property type="project" value="TreeGrafter"/>
</dbReference>
<evidence type="ECO:0000256" key="4">
    <source>
        <dbReference type="ARBA" id="ARBA00022946"/>
    </source>
</evidence>
<evidence type="ECO:0000256" key="1">
    <source>
        <dbReference type="ARBA" id="ARBA00004273"/>
    </source>
</evidence>
<dbReference type="InterPro" id="IPR032710">
    <property type="entry name" value="NTF2-like_dom_sf"/>
</dbReference>
<dbReference type="GeneID" id="25565313"/>
<dbReference type="PANTHER" id="PTHR10721">
    <property type="entry name" value="MITOCHONDRIAL IMPORT INNER MEMBRANE TRANSLOCASE SUBUNIT TIM44"/>
    <property type="match status" value="1"/>
</dbReference>
<dbReference type="Pfam" id="PF04280">
    <property type="entry name" value="Tim44"/>
    <property type="match status" value="1"/>
</dbReference>
<keyword evidence="6" id="KW-0472">Membrane</keyword>
<accession>A0A0L0DCF5</accession>
<keyword evidence="7" id="KW-0175">Coiled coil</keyword>
<dbReference type="InterPro" id="IPR007379">
    <property type="entry name" value="Tim44-like_dom"/>
</dbReference>